<evidence type="ECO:0000313" key="1">
    <source>
        <dbReference type="EMBL" id="AGC02423.1"/>
    </source>
</evidence>
<name>L7RE60_9VIRU</name>
<sequence length="227" mass="26982">MLTIDNLCDDIILYICKFLTSKEIIYFLSMNKFFNEFKNFIYYDEICDYELIKNLEYYPRFRKIINVPDIDNISENIIYLCFNEKFNGTIKDKISKNIKHLGFPRNYDRNIYEHIPPNKINIYFSDNINITRKIPAWKVNYLSCNVVNQASYYNPNLKDACDFMINNNDTISIFNNQNHIIVTCDLYGNAIPINNSNISLNNKNINKDNINSFFINKDPSKFFLIKK</sequence>
<evidence type="ECO:0000313" key="2">
    <source>
        <dbReference type="Proteomes" id="UP000201640"/>
    </source>
</evidence>
<accession>L7RE60</accession>
<protein>
    <recommendedName>
        <fullName evidence="3">F-box and FNIP repeat-containing protein</fullName>
    </recommendedName>
</protein>
<reference evidence="1 2" key="1">
    <citation type="journal article" date="2012" name="Genome Biol. Evol.">
        <title>Related Giant Viruses in Distant Locations and Different Habitats: Acanthamoeba polyphaga moumouvirus Represents a Third Lineage of the Mimiviridae That Is Close to the Megavirus Lineage.</title>
        <authorList>
            <person name="Yoosuf N."/>
            <person name="Yutin N."/>
            <person name="Colson P."/>
            <person name="Shabalina S.A."/>
            <person name="Pagnier I."/>
            <person name="Robert C."/>
            <person name="Azza S."/>
            <person name="Klose T."/>
            <person name="Wong J."/>
            <person name="Rossmann M.G."/>
            <person name="La Scola B."/>
            <person name="Raoult D."/>
            <person name="Koonin E.V."/>
        </authorList>
    </citation>
    <scope>NUCLEOTIDE SEQUENCE [LARGE SCALE GENOMIC DNA]</scope>
    <source>
        <strain evidence="1 2">M10A</strain>
    </source>
</reference>
<dbReference type="KEGG" id="vg:14446162"/>
<dbReference type="EMBL" id="JX962719">
    <property type="protein sequence ID" value="AGC02423.1"/>
    <property type="molecule type" value="Genomic_DNA"/>
</dbReference>
<organism evidence="1 2">
    <name type="scientific">Acanthamoeba polyphaga moumouvirus</name>
    <dbReference type="NCBI Taxonomy" id="1269028"/>
    <lineage>
        <taxon>Viruses</taxon>
        <taxon>Varidnaviria</taxon>
        <taxon>Bamfordvirae</taxon>
        <taxon>Nucleocytoviricota</taxon>
        <taxon>Megaviricetes</taxon>
        <taxon>Imitervirales</taxon>
        <taxon>Mimiviridae</taxon>
        <taxon>Megamimivirinae</taxon>
        <taxon>Moumouvirus</taxon>
    </lineage>
</organism>
<gene>
    <name evidence="1" type="ORF">Moumou_00908</name>
</gene>
<proteinExistence type="predicted"/>
<dbReference type="RefSeq" id="YP_007354859.1">
    <property type="nucleotide sequence ID" value="NC_020104.1"/>
</dbReference>
<dbReference type="GeneID" id="14446162"/>
<keyword evidence="2" id="KW-1185">Reference proteome</keyword>
<evidence type="ECO:0008006" key="3">
    <source>
        <dbReference type="Google" id="ProtNLM"/>
    </source>
</evidence>
<dbReference type="Proteomes" id="UP000201640">
    <property type="component" value="Segment"/>
</dbReference>